<dbReference type="RefSeq" id="WP_116242677.1">
    <property type="nucleotide sequence ID" value="NZ_QUAB01000045.1"/>
</dbReference>
<name>A0A371NRJ2_9MICO</name>
<reference evidence="1 2" key="1">
    <citation type="submission" date="2018-08" db="EMBL/GenBank/DDBJ databases">
        <title>Isolation, diversity and antifungal activity of Actinobacteria from cow dung.</title>
        <authorList>
            <person name="Ling L."/>
        </authorList>
    </citation>
    <scope>NUCLEOTIDE SEQUENCE [LARGE SCALE GENOMIC DNA]</scope>
    <source>
        <strain evidence="1 2">NEAU-LLE</strain>
    </source>
</reference>
<gene>
    <name evidence="1" type="ORF">DY023_12535</name>
</gene>
<comment type="caution">
    <text evidence="1">The sequence shown here is derived from an EMBL/GenBank/DDBJ whole genome shotgun (WGS) entry which is preliminary data.</text>
</comment>
<dbReference type="Pfam" id="PF09438">
    <property type="entry name" value="DUF2017"/>
    <property type="match status" value="1"/>
</dbReference>
<dbReference type="Proteomes" id="UP000262172">
    <property type="component" value="Unassembled WGS sequence"/>
</dbReference>
<evidence type="ECO:0000313" key="2">
    <source>
        <dbReference type="Proteomes" id="UP000262172"/>
    </source>
</evidence>
<dbReference type="EMBL" id="QUAB01000045">
    <property type="protein sequence ID" value="REJ04740.1"/>
    <property type="molecule type" value="Genomic_DNA"/>
</dbReference>
<dbReference type="InterPro" id="IPR018561">
    <property type="entry name" value="AosR"/>
</dbReference>
<organism evidence="1 2">
    <name type="scientific">Microbacterium bovistercoris</name>
    <dbReference type="NCBI Taxonomy" id="2293570"/>
    <lineage>
        <taxon>Bacteria</taxon>
        <taxon>Bacillati</taxon>
        <taxon>Actinomycetota</taxon>
        <taxon>Actinomycetes</taxon>
        <taxon>Micrococcales</taxon>
        <taxon>Microbacteriaceae</taxon>
        <taxon>Microbacterium</taxon>
    </lineage>
</organism>
<protein>
    <submittedName>
        <fullName evidence="1">DUF2017 family protein</fullName>
    </submittedName>
</protein>
<proteinExistence type="predicted"/>
<dbReference type="AlphaFoldDB" id="A0A371NRJ2"/>
<keyword evidence="2" id="KW-1185">Reference proteome</keyword>
<accession>A0A371NRJ2</accession>
<dbReference type="OrthoDB" id="3268479at2"/>
<evidence type="ECO:0000313" key="1">
    <source>
        <dbReference type="EMBL" id="REJ04740.1"/>
    </source>
</evidence>
<sequence length="165" mass="18559">MSARTIVLPLAQIEGQHLIALLDEFLLLVDAPERDEDAALQRLTPTAYPDDDEASQEYAMLTRGDLLDRRSQDAALVRADLAVFEREDGLTRRDAMRPRDAVIAGDHLDAWLRTLTALRLVLATRIGITSADAHDPDDERFGVYDWLGYRLEGLIQAADERDARF</sequence>